<keyword evidence="3" id="KW-0238">DNA-binding</keyword>
<evidence type="ECO:0000313" key="8">
    <source>
        <dbReference type="EMBL" id="OXB52505.1"/>
    </source>
</evidence>
<dbReference type="InterPro" id="IPR011598">
    <property type="entry name" value="bHLH_dom"/>
</dbReference>
<gene>
    <name evidence="8" type="ORF">ASZ78_003038</name>
</gene>
<dbReference type="GO" id="GO:0046983">
    <property type="term" value="F:protein dimerization activity"/>
    <property type="evidence" value="ECO:0007669"/>
    <property type="project" value="InterPro"/>
</dbReference>
<evidence type="ECO:0000256" key="4">
    <source>
        <dbReference type="ARBA" id="ARBA00023163"/>
    </source>
</evidence>
<dbReference type="InterPro" id="IPR036638">
    <property type="entry name" value="HLH_DNA-bd_sf"/>
</dbReference>
<dbReference type="OrthoDB" id="6021714at2759"/>
<dbReference type="Gene3D" id="4.10.280.10">
    <property type="entry name" value="Helix-loop-helix DNA-binding domain"/>
    <property type="match status" value="1"/>
</dbReference>
<dbReference type="Pfam" id="PF08447">
    <property type="entry name" value="PAS_3"/>
    <property type="match status" value="1"/>
</dbReference>
<sequence length="186" mass="20699">STPELRKERSRDAARCRRSRETEVFYQLAHTLPFARGVSAHLDKASIMRLTISYLRVHRLLAAGTWAAAAEEVDVCYARALSGFLMVLSDGGDMIFLSENVSRLLGLGQLELIGHSVFDFVHPCDHEELHDALSPRHVLSKGQAVTSHYRFLAKRGGFLWAQTQATVIANSRSAQPEGIVCLHFVL</sequence>
<dbReference type="PROSITE" id="PS50888">
    <property type="entry name" value="BHLH"/>
    <property type="match status" value="1"/>
</dbReference>
<comment type="subcellular location">
    <subcellularLocation>
        <location evidence="1">Nucleus</location>
    </subcellularLocation>
</comment>
<dbReference type="PANTHER" id="PTHR23043">
    <property type="entry name" value="HYPOXIA-INDUCIBLE FACTOR 1 ALPHA"/>
    <property type="match status" value="1"/>
</dbReference>
<dbReference type="InterPro" id="IPR035965">
    <property type="entry name" value="PAS-like_dom_sf"/>
</dbReference>
<evidence type="ECO:0000256" key="5">
    <source>
        <dbReference type="ARBA" id="ARBA00023242"/>
    </source>
</evidence>
<dbReference type="GO" id="GO:0000981">
    <property type="term" value="F:DNA-binding transcription factor activity, RNA polymerase II-specific"/>
    <property type="evidence" value="ECO:0007669"/>
    <property type="project" value="TreeGrafter"/>
</dbReference>
<dbReference type="Pfam" id="PF23171">
    <property type="entry name" value="bHLH_HIF1A"/>
    <property type="match status" value="1"/>
</dbReference>
<dbReference type="NCBIfam" id="TIGR00229">
    <property type="entry name" value="sensory_box"/>
    <property type="match status" value="1"/>
</dbReference>
<organism evidence="8 9">
    <name type="scientific">Callipepla squamata</name>
    <name type="common">Scaled quail</name>
    <dbReference type="NCBI Taxonomy" id="9009"/>
    <lineage>
        <taxon>Eukaryota</taxon>
        <taxon>Metazoa</taxon>
        <taxon>Chordata</taxon>
        <taxon>Craniata</taxon>
        <taxon>Vertebrata</taxon>
        <taxon>Euteleostomi</taxon>
        <taxon>Archelosauria</taxon>
        <taxon>Archosauria</taxon>
        <taxon>Dinosauria</taxon>
        <taxon>Saurischia</taxon>
        <taxon>Theropoda</taxon>
        <taxon>Coelurosauria</taxon>
        <taxon>Aves</taxon>
        <taxon>Neognathae</taxon>
        <taxon>Galloanserae</taxon>
        <taxon>Galliformes</taxon>
        <taxon>Odontophoridae</taxon>
        <taxon>Callipepla</taxon>
    </lineage>
</organism>
<evidence type="ECO:0000259" key="7">
    <source>
        <dbReference type="PROSITE" id="PS50888"/>
    </source>
</evidence>
<dbReference type="SMART" id="SM00091">
    <property type="entry name" value="PAS"/>
    <property type="match status" value="1"/>
</dbReference>
<dbReference type="FunFam" id="4.10.280.10:FF:000076">
    <property type="entry name" value="hypoxia-inducible factor 3-alpha isoform X1"/>
    <property type="match status" value="1"/>
</dbReference>
<dbReference type="Proteomes" id="UP000198323">
    <property type="component" value="Unassembled WGS sequence"/>
</dbReference>
<dbReference type="SMART" id="SM00353">
    <property type="entry name" value="HLH"/>
    <property type="match status" value="1"/>
</dbReference>
<comment type="caution">
    <text evidence="8">The sequence shown here is derived from an EMBL/GenBank/DDBJ whole genome shotgun (WGS) entry which is preliminary data.</text>
</comment>
<evidence type="ECO:0008006" key="10">
    <source>
        <dbReference type="Google" id="ProtNLM"/>
    </source>
</evidence>
<dbReference type="CDD" id="cd00130">
    <property type="entry name" value="PAS"/>
    <property type="match status" value="1"/>
</dbReference>
<keyword evidence="9" id="KW-1185">Reference proteome</keyword>
<dbReference type="GO" id="GO:0005634">
    <property type="term" value="C:nucleus"/>
    <property type="evidence" value="ECO:0007669"/>
    <property type="project" value="UniProtKB-SubCell"/>
</dbReference>
<feature type="domain" description="BHLH" evidence="7">
    <location>
        <begin position="5"/>
        <end position="58"/>
    </location>
</feature>
<dbReference type="EMBL" id="MCFN01002850">
    <property type="protein sequence ID" value="OXB52505.1"/>
    <property type="molecule type" value="Genomic_DNA"/>
</dbReference>
<dbReference type="Gene3D" id="3.30.450.20">
    <property type="entry name" value="PAS domain"/>
    <property type="match status" value="1"/>
</dbReference>
<evidence type="ECO:0000256" key="2">
    <source>
        <dbReference type="ARBA" id="ARBA00023015"/>
    </source>
</evidence>
<feature type="domain" description="PAS" evidence="6">
    <location>
        <begin position="79"/>
        <end position="142"/>
    </location>
</feature>
<dbReference type="STRING" id="9009.A0A226MB43"/>
<proteinExistence type="predicted"/>
<reference evidence="8 9" key="1">
    <citation type="submission" date="2016-07" db="EMBL/GenBank/DDBJ databases">
        <title>Disparate Historic Effective Population Sizes Predicted by Modern Levels of Genome Diversity for the Scaled Quail (Callipepla squamata) and the Northern Bobwhite (Colinus virginianus): Inferences from First and Second Generation Draft Genome Assemblies for Sympatric New World Quail.</title>
        <authorList>
            <person name="Oldeschulte D.L."/>
            <person name="Halley Y.A."/>
            <person name="Bhattarai E.K."/>
            <person name="Brashear W.A."/>
            <person name="Hill J."/>
            <person name="Metz R.P."/>
            <person name="Johnson C.D."/>
            <person name="Rollins D."/>
            <person name="Peterson M.J."/>
            <person name="Bickhart D.M."/>
            <person name="Decker J.E."/>
            <person name="Seabury C.M."/>
        </authorList>
    </citation>
    <scope>NUCLEOTIDE SEQUENCE [LARGE SCALE GENOMIC DNA]</scope>
    <source>
        <strain evidence="8 9">Texas</strain>
        <tissue evidence="8">Leg muscle</tissue>
    </source>
</reference>
<dbReference type="GO" id="GO:0000977">
    <property type="term" value="F:RNA polymerase II transcription regulatory region sequence-specific DNA binding"/>
    <property type="evidence" value="ECO:0007669"/>
    <property type="project" value="TreeGrafter"/>
</dbReference>
<feature type="non-terminal residue" evidence="8">
    <location>
        <position position="1"/>
    </location>
</feature>
<keyword evidence="2" id="KW-0805">Transcription regulation</keyword>
<evidence type="ECO:0000259" key="6">
    <source>
        <dbReference type="PROSITE" id="PS50112"/>
    </source>
</evidence>
<evidence type="ECO:0000256" key="3">
    <source>
        <dbReference type="ARBA" id="ARBA00023125"/>
    </source>
</evidence>
<evidence type="ECO:0000256" key="1">
    <source>
        <dbReference type="ARBA" id="ARBA00004123"/>
    </source>
</evidence>
<feature type="non-terminal residue" evidence="8">
    <location>
        <position position="186"/>
    </location>
</feature>
<dbReference type="PANTHER" id="PTHR23043:SF18">
    <property type="entry name" value="HYPOXIA-INDUCIBLE FACTOR 3-ALPHA"/>
    <property type="match status" value="1"/>
</dbReference>
<dbReference type="SUPFAM" id="SSF55785">
    <property type="entry name" value="PYP-like sensor domain (PAS domain)"/>
    <property type="match status" value="1"/>
</dbReference>
<keyword evidence="5" id="KW-0539">Nucleus</keyword>
<dbReference type="GO" id="GO:0071456">
    <property type="term" value="P:cellular response to hypoxia"/>
    <property type="evidence" value="ECO:0007669"/>
    <property type="project" value="TreeGrafter"/>
</dbReference>
<dbReference type="SUPFAM" id="SSF47459">
    <property type="entry name" value="HLH, helix-loop-helix DNA-binding domain"/>
    <property type="match status" value="1"/>
</dbReference>
<dbReference type="InterPro" id="IPR000014">
    <property type="entry name" value="PAS"/>
</dbReference>
<dbReference type="AlphaFoldDB" id="A0A226MB43"/>
<name>A0A226MB43_CALSU</name>
<protein>
    <recommendedName>
        <fullName evidence="10">PAS domain-containing protein</fullName>
    </recommendedName>
</protein>
<dbReference type="PROSITE" id="PS50112">
    <property type="entry name" value="PAS"/>
    <property type="match status" value="1"/>
</dbReference>
<evidence type="ECO:0000313" key="9">
    <source>
        <dbReference type="Proteomes" id="UP000198323"/>
    </source>
</evidence>
<accession>A0A226MB43</accession>
<dbReference type="InterPro" id="IPR013655">
    <property type="entry name" value="PAS_fold_3"/>
</dbReference>
<keyword evidence="4" id="KW-0804">Transcription</keyword>